<dbReference type="Pfam" id="PF01738">
    <property type="entry name" value="DLH"/>
    <property type="match status" value="1"/>
</dbReference>
<protein>
    <submittedName>
        <fullName evidence="2">Carboxymethylenebutenolidase</fullName>
    </submittedName>
</protein>
<comment type="caution">
    <text evidence="2">The sequence shown here is derived from an EMBL/GenBank/DDBJ whole genome shotgun (WGS) entry which is preliminary data.</text>
</comment>
<dbReference type="PANTHER" id="PTHR46623:SF6">
    <property type="entry name" value="ALPHA_BETA-HYDROLASES SUPERFAMILY PROTEIN"/>
    <property type="match status" value="1"/>
</dbReference>
<feature type="domain" description="Dienelactone hydrolase" evidence="1">
    <location>
        <begin position="38"/>
        <end position="267"/>
    </location>
</feature>
<dbReference type="SUPFAM" id="SSF53474">
    <property type="entry name" value="alpha/beta-Hydrolases"/>
    <property type="match status" value="1"/>
</dbReference>
<evidence type="ECO:0000313" key="3">
    <source>
        <dbReference type="Proteomes" id="UP000075604"/>
    </source>
</evidence>
<dbReference type="Proteomes" id="UP000075604">
    <property type="component" value="Unassembled WGS sequence"/>
</dbReference>
<dbReference type="InterPro" id="IPR002925">
    <property type="entry name" value="Dienelactn_hydro"/>
</dbReference>
<evidence type="ECO:0000313" key="2">
    <source>
        <dbReference type="EMBL" id="KYF56736.1"/>
    </source>
</evidence>
<name>A0A150PME9_SORCE</name>
<sequence>MTASTPIAESSAPSPIHTDDAGLIAGAVTVPAPAGDLPGYRAHPASGGPFPLVLVIQEIFGVHEHIRDVVRRFAKRGYYALAPDLFVRQGDPSRLSTIDELRALAGRVPDRQVLSDLDASIAFARASGEADATKAAAVGFCWGGRITWLYAAHNSALKAAVAWYGRLTGDRTEAQPKHPIDVVSALQVPVLGLYAGQDQGIPLSTVTELQQALRAAPEAGGAHGAARSEIRLYPDAPHAFYADYRPSYRPEAAADGWERQLDWLTRHGVA</sequence>
<proteinExistence type="predicted"/>
<dbReference type="Gene3D" id="3.40.50.1820">
    <property type="entry name" value="alpha/beta hydrolase"/>
    <property type="match status" value="1"/>
</dbReference>
<gene>
    <name evidence="2" type="ORF">BE04_03760</name>
</gene>
<reference evidence="2 3" key="1">
    <citation type="submission" date="2014-02" db="EMBL/GenBank/DDBJ databases">
        <title>The small core and large imbalanced accessory genome model reveals a collaborative survival strategy of Sorangium cellulosum strains in nature.</title>
        <authorList>
            <person name="Han K."/>
            <person name="Peng R."/>
            <person name="Blom J."/>
            <person name="Li Y.-Z."/>
        </authorList>
    </citation>
    <scope>NUCLEOTIDE SEQUENCE [LARGE SCALE GENOMIC DNA]</scope>
    <source>
        <strain evidence="2 3">So0157-18</strain>
    </source>
</reference>
<evidence type="ECO:0000259" key="1">
    <source>
        <dbReference type="Pfam" id="PF01738"/>
    </source>
</evidence>
<dbReference type="InterPro" id="IPR029058">
    <property type="entry name" value="AB_hydrolase_fold"/>
</dbReference>
<accession>A0A150PME9</accession>
<dbReference type="GO" id="GO:0016787">
    <property type="term" value="F:hydrolase activity"/>
    <property type="evidence" value="ECO:0007669"/>
    <property type="project" value="InterPro"/>
</dbReference>
<dbReference type="EMBL" id="JELX01002036">
    <property type="protein sequence ID" value="KYF56736.1"/>
    <property type="molecule type" value="Genomic_DNA"/>
</dbReference>
<dbReference type="PANTHER" id="PTHR46623">
    <property type="entry name" value="CARBOXYMETHYLENEBUTENOLIDASE-RELATED"/>
    <property type="match status" value="1"/>
</dbReference>
<dbReference type="AlphaFoldDB" id="A0A150PME9"/>
<organism evidence="2 3">
    <name type="scientific">Sorangium cellulosum</name>
    <name type="common">Polyangium cellulosum</name>
    <dbReference type="NCBI Taxonomy" id="56"/>
    <lineage>
        <taxon>Bacteria</taxon>
        <taxon>Pseudomonadati</taxon>
        <taxon>Myxococcota</taxon>
        <taxon>Polyangia</taxon>
        <taxon>Polyangiales</taxon>
        <taxon>Polyangiaceae</taxon>
        <taxon>Sorangium</taxon>
    </lineage>
</organism>
<dbReference type="InterPro" id="IPR051049">
    <property type="entry name" value="Dienelactone_hydrolase-like"/>
</dbReference>